<protein>
    <submittedName>
        <fullName evidence="1">Uncharacterized protein</fullName>
    </submittedName>
</protein>
<name>A0AAW9DQV1_ACIAO</name>
<gene>
    <name evidence="1" type="ORF">SIL87_12430</name>
</gene>
<dbReference type="EMBL" id="JAWXYB010000018">
    <property type="protein sequence ID" value="MDX5931574.1"/>
    <property type="molecule type" value="Genomic_DNA"/>
</dbReference>
<reference evidence="1 2" key="1">
    <citation type="submission" date="2023-11" db="EMBL/GenBank/DDBJ databases">
        <title>MicrobeMod: A computational toolkit for identifying prokaryotic methylation and restriction-modification with nanopore sequencing.</title>
        <authorList>
            <person name="Crits-Christoph A."/>
            <person name="Kang S.C."/>
            <person name="Lee H."/>
            <person name="Ostrov N."/>
        </authorList>
    </citation>
    <scope>NUCLEOTIDE SEQUENCE [LARGE SCALE GENOMIC DNA]</scope>
    <source>
        <strain evidence="1 2">DSMZ 700</strain>
    </source>
</reference>
<evidence type="ECO:0000313" key="1">
    <source>
        <dbReference type="EMBL" id="MDX5931574.1"/>
    </source>
</evidence>
<dbReference type="Proteomes" id="UP001279553">
    <property type="component" value="Unassembled WGS sequence"/>
</dbReference>
<sequence>MSALTFGGPGEMDAIEFAYDPENADIAGIFSGSGWMDAFLEGGVSFKTADGAIDYPLLESWCDYMGIPYQELIGARS</sequence>
<dbReference type="AlphaFoldDB" id="A0AAW9DQV1"/>
<evidence type="ECO:0000313" key="2">
    <source>
        <dbReference type="Proteomes" id="UP001279553"/>
    </source>
</evidence>
<dbReference type="RefSeq" id="WP_319614477.1">
    <property type="nucleotide sequence ID" value="NZ_JAWXYB010000018.1"/>
</dbReference>
<organism evidence="1 2">
    <name type="scientific">Acidiphilium acidophilum</name>
    <name type="common">Thiobacillus acidophilus</name>
    <dbReference type="NCBI Taxonomy" id="76588"/>
    <lineage>
        <taxon>Bacteria</taxon>
        <taxon>Pseudomonadati</taxon>
        <taxon>Pseudomonadota</taxon>
        <taxon>Alphaproteobacteria</taxon>
        <taxon>Acetobacterales</taxon>
        <taxon>Acidocellaceae</taxon>
        <taxon>Acidiphilium</taxon>
    </lineage>
</organism>
<proteinExistence type="predicted"/>
<keyword evidence="2" id="KW-1185">Reference proteome</keyword>
<accession>A0AAW9DQV1</accession>
<comment type="caution">
    <text evidence="1">The sequence shown here is derived from an EMBL/GenBank/DDBJ whole genome shotgun (WGS) entry which is preliminary data.</text>
</comment>